<organism evidence="7 8">
    <name type="scientific">Neogobius melanostomus</name>
    <name type="common">round goby</name>
    <dbReference type="NCBI Taxonomy" id="47308"/>
    <lineage>
        <taxon>Eukaryota</taxon>
        <taxon>Metazoa</taxon>
        <taxon>Chordata</taxon>
        <taxon>Craniata</taxon>
        <taxon>Vertebrata</taxon>
        <taxon>Euteleostomi</taxon>
        <taxon>Actinopterygii</taxon>
        <taxon>Neopterygii</taxon>
        <taxon>Teleostei</taxon>
        <taxon>Neoteleostei</taxon>
        <taxon>Acanthomorphata</taxon>
        <taxon>Gobiaria</taxon>
        <taxon>Gobiiformes</taxon>
        <taxon>Gobioidei</taxon>
        <taxon>Gobiidae</taxon>
        <taxon>Benthophilinae</taxon>
        <taxon>Neogobiini</taxon>
        <taxon>Neogobius</taxon>
    </lineage>
</organism>
<evidence type="ECO:0000259" key="6">
    <source>
        <dbReference type="PROSITE" id="PS51340"/>
    </source>
</evidence>
<dbReference type="Ensembl" id="ENSNMLT00000044181.1">
    <property type="protein sequence ID" value="ENSNMLP00000039702.1"/>
    <property type="gene ID" value="ENSNMLG00000024456.1"/>
</dbReference>
<feature type="modified residue" description="N6-(pyridoxal phosphate)lysine" evidence="4">
    <location>
        <position position="245"/>
    </location>
</feature>
<dbReference type="InterPro" id="IPR005303">
    <property type="entry name" value="MOCOS_middle"/>
</dbReference>
<dbReference type="GO" id="GO:0006777">
    <property type="term" value="P:Mo-molybdopterin cofactor biosynthetic process"/>
    <property type="evidence" value="ECO:0007669"/>
    <property type="project" value="UniProtKB-UniRule"/>
</dbReference>
<dbReference type="GO" id="GO:0008265">
    <property type="term" value="F:molybdenum cofactor sulfurtransferase activity"/>
    <property type="evidence" value="ECO:0007669"/>
    <property type="project" value="UniProtKB-UniRule"/>
</dbReference>
<keyword evidence="2 4" id="KW-0663">Pyridoxal phosphate</keyword>
<gene>
    <name evidence="4" type="primary">MOCOS</name>
</gene>
<dbReference type="HAMAP" id="MF_03050">
    <property type="entry name" value="MOCOS"/>
    <property type="match status" value="1"/>
</dbReference>
<dbReference type="AlphaFoldDB" id="A0A8C6UV16"/>
<feature type="domain" description="MOSC" evidence="6">
    <location>
        <begin position="670"/>
        <end position="843"/>
    </location>
</feature>
<dbReference type="PANTHER" id="PTHR14237">
    <property type="entry name" value="MOLYBDOPTERIN COFACTOR SULFURASE MOSC"/>
    <property type="match status" value="1"/>
</dbReference>
<dbReference type="SUPFAM" id="SSF50800">
    <property type="entry name" value="PK beta-barrel domain-like"/>
    <property type="match status" value="1"/>
</dbReference>
<keyword evidence="3 4" id="KW-0501">Molybdenum cofactor biosynthesis</keyword>
<dbReference type="Pfam" id="PF03476">
    <property type="entry name" value="MOSC_N"/>
    <property type="match status" value="1"/>
</dbReference>
<keyword evidence="8" id="KW-1185">Reference proteome</keyword>
<dbReference type="Gene3D" id="3.40.640.10">
    <property type="entry name" value="Type I PLP-dependent aspartate aminotransferase-like (Major domain)"/>
    <property type="match status" value="1"/>
</dbReference>
<dbReference type="EC" id="2.8.1.9" evidence="4"/>
<dbReference type="InterPro" id="IPR015424">
    <property type="entry name" value="PyrdxlP-dep_Trfase"/>
</dbReference>
<sequence length="855" mass="93972">MDFQTLCTEDFYARVSGRRGCGERRVTEELRREFRRSEGGTYLDHAAATLFPESAVRNYCEDVSTNLYGNPHSHSPSSRLTHDSVERVRLRILQFFDADPEQYSVVFTSGCTSALRLVAESFPWRRGSVFSYLTDSHTSVVGMRGLASALGAVTLPVAPDDLRDGADEDDSCQTPHLFSFPAQSNFSGRKYPLSCVTGIRARRLYPACAYRGQWRVLLDAASFVCTSPLSLRQCRADFVPVSFYKMLGFPTGLGALLVRSDAAAALHKRYFGGGTAAAYLSGEDYYVEARSTTDRLEDGTISFLDVIALNHSFDALHKLTGGMRSVQEHTFALARYTYLVLSSLRHGSGRSLAQVYAHGHFESASSQGPILTFNLLDAQGGFIGYSQVDRMASLYNIHLRTGCFCNTGACQAFLGISSEQMKSNLQAGHVCGDAVDLVEGRPTGAVRVSFGYMSTFDDCQNLLKFVVECFCSGAVSVDGGRIQAALRHATSPSTSTDTSTDTSTSPRGPSTDEDRDELQRESQSHRDEGEELQRESQSHRDKGEEPQSQRGGAYTLSKIYIYPVKSCGAFEVERWPLGPRGLLYDRGWMVVNGNGVCLSQKREARLCLIKPRVELSNNRLQLLAPEMESVSVPLETEAQSQICLSKVCGDRVETLDCGDGVADWLSRFLGQTSRLIRLSPDFTRGARKRTGRAAASEVSASLSLVNEAQYLMINVSSVERIQRLVQRREQALSEGSSVLDVQNIISRFRANLVLSGGGGAFEEDEWTHVSIGDARFTVSGPCGRCHMVGIDQESGARTREPLLSLSELRGQRKVTFGVYLSHRLPENSRTPVFLCRGSSVRPVSLPRPNALPAPP</sequence>
<proteinExistence type="inferred from homology"/>
<dbReference type="PANTHER" id="PTHR14237:SF80">
    <property type="entry name" value="MOLYBDENUM COFACTOR SULFURASE"/>
    <property type="match status" value="1"/>
</dbReference>
<feature type="compositionally biased region" description="Basic and acidic residues" evidence="5">
    <location>
        <begin position="517"/>
        <end position="547"/>
    </location>
</feature>
<dbReference type="Pfam" id="PF00266">
    <property type="entry name" value="Aminotran_5"/>
    <property type="match status" value="1"/>
</dbReference>
<comment type="similarity">
    <text evidence="4">Belongs to the class-V pyridoxal-phosphate-dependent aminotransferase family. MOCOS subfamily.</text>
</comment>
<dbReference type="InterPro" id="IPR011037">
    <property type="entry name" value="Pyrv_Knase-like_insert_dom_sf"/>
</dbReference>
<evidence type="ECO:0000256" key="2">
    <source>
        <dbReference type="ARBA" id="ARBA00022898"/>
    </source>
</evidence>
<evidence type="ECO:0000313" key="8">
    <source>
        <dbReference type="Proteomes" id="UP000694523"/>
    </source>
</evidence>
<dbReference type="Pfam" id="PF03473">
    <property type="entry name" value="MOSC"/>
    <property type="match status" value="1"/>
</dbReference>
<dbReference type="InterPro" id="IPR015421">
    <property type="entry name" value="PyrdxlP-dep_Trfase_major"/>
</dbReference>
<accession>A0A8C6UV16</accession>
<dbReference type="InterPro" id="IPR000192">
    <property type="entry name" value="Aminotrans_V_dom"/>
</dbReference>
<dbReference type="InterPro" id="IPR005302">
    <property type="entry name" value="MoCF_Sase_C"/>
</dbReference>
<comment type="catalytic activity">
    <reaction evidence="4">
        <text>Mo-molybdopterin + L-cysteine + AH2 = thio-Mo-molybdopterin + L-alanine + A + H2O</text>
        <dbReference type="Rhea" id="RHEA:42636"/>
        <dbReference type="ChEBI" id="CHEBI:13193"/>
        <dbReference type="ChEBI" id="CHEBI:15377"/>
        <dbReference type="ChEBI" id="CHEBI:17499"/>
        <dbReference type="ChEBI" id="CHEBI:35235"/>
        <dbReference type="ChEBI" id="CHEBI:57972"/>
        <dbReference type="ChEBI" id="CHEBI:71302"/>
        <dbReference type="ChEBI" id="CHEBI:82685"/>
        <dbReference type="EC" id="2.8.1.9"/>
    </reaction>
</comment>
<evidence type="ECO:0000313" key="7">
    <source>
        <dbReference type="Ensembl" id="ENSNMLP00000039702.1"/>
    </source>
</evidence>
<comment type="cofactor">
    <cofactor evidence="4">
        <name>pyridoxal 5'-phosphate</name>
        <dbReference type="ChEBI" id="CHEBI:597326"/>
    </cofactor>
</comment>
<comment type="function">
    <text evidence="4">Sulfurates the molybdenum cofactor. Sulfation of molybdenum is essential for xanthine dehydrogenase (XDH) and aldehyde oxidase (ADO) enzymes in which molybdenum cofactor is liganded by 1 oxygen and 1 sulfur atom in active form.</text>
</comment>
<keyword evidence="1 4" id="KW-0808">Transferase</keyword>
<dbReference type="GO" id="GO:0030170">
    <property type="term" value="F:pyridoxal phosphate binding"/>
    <property type="evidence" value="ECO:0007669"/>
    <property type="project" value="UniProtKB-UniRule"/>
</dbReference>
<feature type="compositionally biased region" description="Low complexity" evidence="5">
    <location>
        <begin position="490"/>
        <end position="509"/>
    </location>
</feature>
<evidence type="ECO:0000256" key="3">
    <source>
        <dbReference type="ARBA" id="ARBA00023150"/>
    </source>
</evidence>
<protein>
    <recommendedName>
        <fullName evidence="4">Molybdenum cofactor sulfurase</fullName>
        <shortName evidence="4">MCS</shortName>
        <shortName evidence="4">MOS</shortName>
        <shortName evidence="4">MoCo sulfurase</shortName>
        <ecNumber evidence="4">2.8.1.9</ecNumber>
    </recommendedName>
    <alternativeName>
        <fullName evidence="4">Molybdenum cofactor sulfurtransferase</fullName>
    </alternativeName>
</protein>
<evidence type="ECO:0000256" key="5">
    <source>
        <dbReference type="SAM" id="MobiDB-lite"/>
    </source>
</evidence>
<dbReference type="PROSITE" id="PS51340">
    <property type="entry name" value="MOSC"/>
    <property type="match status" value="1"/>
</dbReference>
<evidence type="ECO:0000256" key="4">
    <source>
        <dbReference type="HAMAP-Rule" id="MF_03050"/>
    </source>
</evidence>
<dbReference type="SUPFAM" id="SSF53383">
    <property type="entry name" value="PLP-dependent transferases"/>
    <property type="match status" value="1"/>
</dbReference>
<dbReference type="GO" id="GO:0016829">
    <property type="term" value="F:lyase activity"/>
    <property type="evidence" value="ECO:0007669"/>
    <property type="project" value="UniProtKB-UniRule"/>
</dbReference>
<feature type="active site" evidence="4">
    <location>
        <position position="405"/>
    </location>
</feature>
<dbReference type="GO" id="GO:0030151">
    <property type="term" value="F:molybdenum ion binding"/>
    <property type="evidence" value="ECO:0007669"/>
    <property type="project" value="UniProtKB-UniRule"/>
</dbReference>
<evidence type="ECO:0000256" key="1">
    <source>
        <dbReference type="ARBA" id="ARBA00022679"/>
    </source>
</evidence>
<reference evidence="7" key="1">
    <citation type="submission" date="2025-08" db="UniProtKB">
        <authorList>
            <consortium name="Ensembl"/>
        </authorList>
    </citation>
    <scope>IDENTIFICATION</scope>
</reference>
<reference evidence="7" key="2">
    <citation type="submission" date="2025-09" db="UniProtKB">
        <authorList>
            <consortium name="Ensembl"/>
        </authorList>
    </citation>
    <scope>IDENTIFICATION</scope>
</reference>
<feature type="region of interest" description="Disordered" evidence="5">
    <location>
        <begin position="488"/>
        <end position="550"/>
    </location>
</feature>
<dbReference type="InterPro" id="IPR028886">
    <property type="entry name" value="MoCo_sulfurase"/>
</dbReference>
<dbReference type="Proteomes" id="UP000694523">
    <property type="component" value="Unplaced"/>
</dbReference>
<name>A0A8C6UV16_9GOBI</name>
<dbReference type="SUPFAM" id="SSF141673">
    <property type="entry name" value="MOSC N-terminal domain-like"/>
    <property type="match status" value="1"/>
</dbReference>